<dbReference type="AlphaFoldDB" id="A0A9P6RPP4"/>
<feature type="region of interest" description="Disordered" evidence="1">
    <location>
        <begin position="804"/>
        <end position="889"/>
    </location>
</feature>
<dbReference type="PANTHER" id="PTHR37988:SF1">
    <property type="entry name" value="UPF0592 MEMBRANE PROTEIN C7D4.03C"/>
    <property type="match status" value="1"/>
</dbReference>
<dbReference type="OrthoDB" id="296767at2759"/>
<organism evidence="2 3">
    <name type="scientific">Dissophora globulifera</name>
    <dbReference type="NCBI Taxonomy" id="979702"/>
    <lineage>
        <taxon>Eukaryota</taxon>
        <taxon>Fungi</taxon>
        <taxon>Fungi incertae sedis</taxon>
        <taxon>Mucoromycota</taxon>
        <taxon>Mortierellomycotina</taxon>
        <taxon>Mortierellomycetes</taxon>
        <taxon>Mortierellales</taxon>
        <taxon>Mortierellaceae</taxon>
        <taxon>Dissophora</taxon>
    </lineage>
</organism>
<name>A0A9P6RPP4_9FUNG</name>
<evidence type="ECO:0000256" key="1">
    <source>
        <dbReference type="SAM" id="MobiDB-lite"/>
    </source>
</evidence>
<feature type="region of interest" description="Disordered" evidence="1">
    <location>
        <begin position="525"/>
        <end position="568"/>
    </location>
</feature>
<dbReference type="Pfam" id="PF08578">
    <property type="entry name" value="DUF1765"/>
    <property type="match status" value="1"/>
</dbReference>
<evidence type="ECO:0008006" key="4">
    <source>
        <dbReference type="Google" id="ProtNLM"/>
    </source>
</evidence>
<sequence length="1141" mass="122462">MTRREFEEFDRVEDMISSKPTTPSTVRTCVDGSVTENTTSSSTSVSSSTTLGSGYPFSDSSAFWSSFLQYRKMLTQSLQYAIERLNQKGVYSNVITFCAKILATCFFKLPGVAFGLLHALPASRSYISRMAKAMDLTGENCGIPQIMTFFPEHLSPICFIGTGSWWREFEKQKRRMNSGEAAPPMEMFGNWVRRWQSDDSELFFAFYRHYHHCLSQYLEGPLQRLQTGDWATSALTPKVYAGAPGYLYLSAFFLTKIEGLVHREIHPVTTIVQFEPNAANGVGGAAERDRAMASVATGEFPGTGAPPSVKLAGGADGASKEGGNSASGSTSGKPKVLDMASRRFVETIVAIMEDHGNIYGAMLDIWIKAVVTRTSVYDVESVFCLLDFLDMLIAELESRECIRLYDSELSTAPLNTGPGVVFVPIHVQFILTTLHLLLTGSDHTVTLMRTISFIYQNFSLLTSTVQTLEQLTLGTLLSPDVFEKCFLHWARNVRLYYMRCLVWRVARIGGGVGVLPGWKSWNPNDPSSSPSVAQSTSASQDSQQPAVVGGMATSQSVPNSGSSKRSTKEVLEAMKGLPIEQSLSLIVRNIFEVMENRIDLVKRQYAGELTEEMSPGISDKDSESSPPVSMPSSPRPEPGTPPVTATTLGAKAAGNSPAAAPSSHRQRSLSDGIVQDEESREKARAFYQLQAQQIYLSHQKLTQSDSSIKMKDRASKKSSSRSSLIGRKFRRLSRTDSSGSGGSDIQQRSSLDGDSSLYDPLLSNLVGGSSSINGGGSPGSKRASTGSVPLTAGSLFRWMFMGGNNNNNSNNGNQANKASSLVTASGQTNGTRPGLYADKSETASSNNSLASFSSSSSSTSLSAMHKGNSTNDQYSDMYRHNGNGRSYSSPQLTAALRYGLESNKYPEHLTTYAGRSLPEHTAVLNEYVDWLSQCHAYGIKSRMNFAANSGSIGQGQGQNQGQPGGVPGIGLGPGTSGADDMLFTGFNVFSLSMGGVVDATALAGHQDEWISPGMAQMMMLRFPGLVVEWPKFWNNSREASGPPPGPITTLPTLAVVNNPAFSLGKGGVGGGVSAGAGGPFGGASLNGSYGSGPSSLRHQQQAQMHHQQQMQLWSRNAVANVAVASVGTGSQVASTCQGTEV</sequence>
<feature type="compositionally biased region" description="Low complexity" evidence="1">
    <location>
        <begin position="735"/>
        <end position="750"/>
    </location>
</feature>
<dbReference type="Proteomes" id="UP000738325">
    <property type="component" value="Unassembled WGS sequence"/>
</dbReference>
<accession>A0A9P6RPP4</accession>
<feature type="region of interest" description="Disordered" evidence="1">
    <location>
        <begin position="701"/>
        <end position="756"/>
    </location>
</feature>
<dbReference type="InterPro" id="IPR013887">
    <property type="entry name" value="UPF0592"/>
</dbReference>
<proteinExistence type="predicted"/>
<keyword evidence="3" id="KW-1185">Reference proteome</keyword>
<feature type="compositionally biased region" description="Polar residues" evidence="1">
    <location>
        <begin position="552"/>
        <end position="564"/>
    </location>
</feature>
<feature type="compositionally biased region" description="Gly residues" evidence="1">
    <location>
        <begin position="952"/>
        <end position="972"/>
    </location>
</feature>
<feature type="compositionally biased region" description="Low complexity" evidence="1">
    <location>
        <begin position="842"/>
        <end position="862"/>
    </location>
</feature>
<feature type="compositionally biased region" description="Low complexity" evidence="1">
    <location>
        <begin position="649"/>
        <end position="663"/>
    </location>
</feature>
<dbReference type="EMBL" id="JAAAIP010000220">
    <property type="protein sequence ID" value="KAG0322131.1"/>
    <property type="molecule type" value="Genomic_DNA"/>
</dbReference>
<feature type="region of interest" description="Disordered" evidence="1">
    <location>
        <begin position="769"/>
        <end position="788"/>
    </location>
</feature>
<feature type="compositionally biased region" description="Polar residues" evidence="1">
    <location>
        <begin position="814"/>
        <end position="831"/>
    </location>
</feature>
<feature type="region of interest" description="Disordered" evidence="1">
    <location>
        <begin position="297"/>
        <end position="334"/>
    </location>
</feature>
<feature type="region of interest" description="Disordered" evidence="1">
    <location>
        <begin position="950"/>
        <end position="972"/>
    </location>
</feature>
<dbReference type="PANTHER" id="PTHR37988">
    <property type="entry name" value="UPF0592 MEMBRANE PROTEIN C7D4.03C"/>
    <property type="match status" value="1"/>
</dbReference>
<feature type="compositionally biased region" description="Polar residues" evidence="1">
    <location>
        <begin position="322"/>
        <end position="332"/>
    </location>
</feature>
<reference evidence="2" key="1">
    <citation type="journal article" date="2020" name="Fungal Divers.">
        <title>Resolving the Mortierellaceae phylogeny through synthesis of multi-gene phylogenetics and phylogenomics.</title>
        <authorList>
            <person name="Vandepol N."/>
            <person name="Liber J."/>
            <person name="Desiro A."/>
            <person name="Na H."/>
            <person name="Kennedy M."/>
            <person name="Barry K."/>
            <person name="Grigoriev I.V."/>
            <person name="Miller A.N."/>
            <person name="O'Donnell K."/>
            <person name="Stajich J.E."/>
            <person name="Bonito G."/>
        </authorList>
    </citation>
    <scope>NUCLEOTIDE SEQUENCE</scope>
    <source>
        <strain evidence="2">REB-010B</strain>
    </source>
</reference>
<comment type="caution">
    <text evidence="2">The sequence shown here is derived from an EMBL/GenBank/DDBJ whole genome shotgun (WGS) entry which is preliminary data.</text>
</comment>
<feature type="compositionally biased region" description="Low complexity" evidence="1">
    <location>
        <begin position="804"/>
        <end position="813"/>
    </location>
</feature>
<gene>
    <name evidence="2" type="ORF">BGZ99_003500</name>
</gene>
<evidence type="ECO:0000313" key="2">
    <source>
        <dbReference type="EMBL" id="KAG0322131.1"/>
    </source>
</evidence>
<evidence type="ECO:0000313" key="3">
    <source>
        <dbReference type="Proteomes" id="UP000738325"/>
    </source>
</evidence>
<feature type="compositionally biased region" description="Low complexity" evidence="1">
    <location>
        <begin position="525"/>
        <end position="546"/>
    </location>
</feature>
<protein>
    <recommendedName>
        <fullName evidence="4">DUF1765-domain-containing protein</fullName>
    </recommendedName>
</protein>
<feature type="region of interest" description="Disordered" evidence="1">
    <location>
        <begin position="611"/>
        <end position="677"/>
    </location>
</feature>